<proteinExistence type="predicted"/>
<accession>A0A0D7AK47</accession>
<name>A0A0D7AK47_9AGAR</name>
<evidence type="ECO:0000313" key="2">
    <source>
        <dbReference type="Proteomes" id="UP000054144"/>
    </source>
</evidence>
<evidence type="ECO:0000313" key="1">
    <source>
        <dbReference type="EMBL" id="KIY51962.1"/>
    </source>
</evidence>
<dbReference type="EMBL" id="KN881646">
    <property type="protein sequence ID" value="KIY51962.1"/>
    <property type="molecule type" value="Genomic_DNA"/>
</dbReference>
<protein>
    <submittedName>
        <fullName evidence="1">Uncharacterized protein</fullName>
    </submittedName>
</protein>
<sequence length="167" mass="17944">MTIVLDFPVRAPAVAAETAELDACATLSVSVRVCAKVTRARETTVDTTPSLDTTCVSGTFVVRYMTEKGRELSPLDDKDVGLISAPPEIVGDEGKFDEAADKPELASDVKVEVIGVPVVVLELTVVTVVYGVVEFKVCCVKSPKEALRADVTDKPTLRSVLRTTYLR</sequence>
<dbReference type="AlphaFoldDB" id="A0A0D7AK47"/>
<keyword evidence="2" id="KW-1185">Reference proteome</keyword>
<organism evidence="1 2">
    <name type="scientific">Fistulina hepatica ATCC 64428</name>
    <dbReference type="NCBI Taxonomy" id="1128425"/>
    <lineage>
        <taxon>Eukaryota</taxon>
        <taxon>Fungi</taxon>
        <taxon>Dikarya</taxon>
        <taxon>Basidiomycota</taxon>
        <taxon>Agaricomycotina</taxon>
        <taxon>Agaricomycetes</taxon>
        <taxon>Agaricomycetidae</taxon>
        <taxon>Agaricales</taxon>
        <taxon>Fistulinaceae</taxon>
        <taxon>Fistulina</taxon>
    </lineage>
</organism>
<gene>
    <name evidence="1" type="ORF">FISHEDRAFT_70198</name>
</gene>
<dbReference type="Proteomes" id="UP000054144">
    <property type="component" value="Unassembled WGS sequence"/>
</dbReference>
<reference evidence="1 2" key="1">
    <citation type="journal article" date="2015" name="Fungal Genet. Biol.">
        <title>Evolution of novel wood decay mechanisms in Agaricales revealed by the genome sequences of Fistulina hepatica and Cylindrobasidium torrendii.</title>
        <authorList>
            <person name="Floudas D."/>
            <person name="Held B.W."/>
            <person name="Riley R."/>
            <person name="Nagy L.G."/>
            <person name="Koehler G."/>
            <person name="Ransdell A.S."/>
            <person name="Younus H."/>
            <person name="Chow J."/>
            <person name="Chiniquy J."/>
            <person name="Lipzen A."/>
            <person name="Tritt A."/>
            <person name="Sun H."/>
            <person name="Haridas S."/>
            <person name="LaButti K."/>
            <person name="Ohm R.A."/>
            <person name="Kues U."/>
            <person name="Blanchette R.A."/>
            <person name="Grigoriev I.V."/>
            <person name="Minto R.E."/>
            <person name="Hibbett D.S."/>
        </authorList>
    </citation>
    <scope>NUCLEOTIDE SEQUENCE [LARGE SCALE GENOMIC DNA]</scope>
    <source>
        <strain evidence="1 2">ATCC 64428</strain>
    </source>
</reference>